<dbReference type="Gene3D" id="1.10.357.10">
    <property type="entry name" value="Tetracycline Repressor, domain 2"/>
    <property type="match status" value="1"/>
</dbReference>
<evidence type="ECO:0000256" key="4">
    <source>
        <dbReference type="PROSITE-ProRule" id="PRU00335"/>
    </source>
</evidence>
<accession>A0ABN2X0G4</accession>
<dbReference type="PANTHER" id="PTHR30055:SF234">
    <property type="entry name" value="HTH-TYPE TRANSCRIPTIONAL REGULATOR BETI"/>
    <property type="match status" value="1"/>
</dbReference>
<comment type="caution">
    <text evidence="6">The sequence shown here is derived from an EMBL/GenBank/DDBJ whole genome shotgun (WGS) entry which is preliminary data.</text>
</comment>
<keyword evidence="7" id="KW-1185">Reference proteome</keyword>
<dbReference type="PRINTS" id="PR00455">
    <property type="entry name" value="HTHTETR"/>
</dbReference>
<sequence>MPKVSDAHRESRRDQILDAAAACFLRNGVQATTVAEIIRESGLSAGAIYGYFPGKQALALAVMRREAGGRAAELEAEARENALSPGQIIASISAAFLRRRPAPALIVQMWGEAASNPDFEQIAAAAFEEIGTMLERHLSRWARESRGMDEAAAGEWSGLMLPVVLSLLQGLILQLTLRPGFDLDRYIAGVDELFRRTG</sequence>
<evidence type="ECO:0000256" key="1">
    <source>
        <dbReference type="ARBA" id="ARBA00023015"/>
    </source>
</evidence>
<protein>
    <recommendedName>
        <fullName evidence="5">HTH tetR-type domain-containing protein</fullName>
    </recommendedName>
</protein>
<dbReference type="PROSITE" id="PS01081">
    <property type="entry name" value="HTH_TETR_1"/>
    <property type="match status" value="1"/>
</dbReference>
<reference evidence="6 7" key="1">
    <citation type="journal article" date="2019" name="Int. J. Syst. Evol. Microbiol.">
        <title>The Global Catalogue of Microorganisms (GCM) 10K type strain sequencing project: providing services to taxonomists for standard genome sequencing and annotation.</title>
        <authorList>
            <consortium name="The Broad Institute Genomics Platform"/>
            <consortium name="The Broad Institute Genome Sequencing Center for Infectious Disease"/>
            <person name="Wu L."/>
            <person name="Ma J."/>
        </authorList>
    </citation>
    <scope>NUCLEOTIDE SEQUENCE [LARGE SCALE GENOMIC DNA]</scope>
    <source>
        <strain evidence="6 7">JCM 15900</strain>
    </source>
</reference>
<evidence type="ECO:0000259" key="5">
    <source>
        <dbReference type="PROSITE" id="PS50977"/>
    </source>
</evidence>
<evidence type="ECO:0000256" key="3">
    <source>
        <dbReference type="ARBA" id="ARBA00023163"/>
    </source>
</evidence>
<feature type="domain" description="HTH tetR-type" evidence="5">
    <location>
        <begin position="10"/>
        <end position="70"/>
    </location>
</feature>
<dbReference type="InterPro" id="IPR023772">
    <property type="entry name" value="DNA-bd_HTH_TetR-type_CS"/>
</dbReference>
<name>A0ABN2X0G4_9MICO</name>
<keyword evidence="2 4" id="KW-0238">DNA-binding</keyword>
<keyword evidence="3" id="KW-0804">Transcription</keyword>
<evidence type="ECO:0000313" key="6">
    <source>
        <dbReference type="EMBL" id="GAA2102252.1"/>
    </source>
</evidence>
<organism evidence="6 7">
    <name type="scientific">Brevibacterium salitolerans</name>
    <dbReference type="NCBI Taxonomy" id="1403566"/>
    <lineage>
        <taxon>Bacteria</taxon>
        <taxon>Bacillati</taxon>
        <taxon>Actinomycetota</taxon>
        <taxon>Actinomycetes</taxon>
        <taxon>Micrococcales</taxon>
        <taxon>Brevibacteriaceae</taxon>
        <taxon>Brevibacterium</taxon>
    </lineage>
</organism>
<dbReference type="InterPro" id="IPR001647">
    <property type="entry name" value="HTH_TetR"/>
</dbReference>
<dbReference type="Pfam" id="PF00440">
    <property type="entry name" value="TetR_N"/>
    <property type="match status" value="1"/>
</dbReference>
<gene>
    <name evidence="6" type="ORF">GCM10009823_25610</name>
</gene>
<keyword evidence="1" id="KW-0805">Transcription regulation</keyword>
<dbReference type="PANTHER" id="PTHR30055">
    <property type="entry name" value="HTH-TYPE TRANSCRIPTIONAL REGULATOR RUTR"/>
    <property type="match status" value="1"/>
</dbReference>
<evidence type="ECO:0000256" key="2">
    <source>
        <dbReference type="ARBA" id="ARBA00023125"/>
    </source>
</evidence>
<dbReference type="EMBL" id="BAAAPZ010000012">
    <property type="protein sequence ID" value="GAA2102252.1"/>
    <property type="molecule type" value="Genomic_DNA"/>
</dbReference>
<feature type="DNA-binding region" description="H-T-H motif" evidence="4">
    <location>
        <begin position="33"/>
        <end position="52"/>
    </location>
</feature>
<dbReference type="PROSITE" id="PS50977">
    <property type="entry name" value="HTH_TETR_2"/>
    <property type="match status" value="1"/>
</dbReference>
<dbReference type="InterPro" id="IPR009057">
    <property type="entry name" value="Homeodomain-like_sf"/>
</dbReference>
<proteinExistence type="predicted"/>
<evidence type="ECO:0000313" key="7">
    <source>
        <dbReference type="Proteomes" id="UP001500984"/>
    </source>
</evidence>
<dbReference type="SUPFAM" id="SSF46689">
    <property type="entry name" value="Homeodomain-like"/>
    <property type="match status" value="1"/>
</dbReference>
<dbReference type="Proteomes" id="UP001500984">
    <property type="component" value="Unassembled WGS sequence"/>
</dbReference>
<dbReference type="InterPro" id="IPR050109">
    <property type="entry name" value="HTH-type_TetR-like_transc_reg"/>
</dbReference>